<proteinExistence type="predicted"/>
<protein>
    <submittedName>
        <fullName evidence="1">Uncharacterized protein</fullName>
    </submittedName>
</protein>
<dbReference type="EMBL" id="BAABBV010000002">
    <property type="protein sequence ID" value="GAA4164962.1"/>
    <property type="molecule type" value="Genomic_DNA"/>
</dbReference>
<organism evidence="1 2">
    <name type="scientific">Gryllotalpicola daejeonensis</name>
    <dbReference type="NCBI Taxonomy" id="993087"/>
    <lineage>
        <taxon>Bacteria</taxon>
        <taxon>Bacillati</taxon>
        <taxon>Actinomycetota</taxon>
        <taxon>Actinomycetes</taxon>
        <taxon>Micrococcales</taxon>
        <taxon>Microbacteriaceae</taxon>
        <taxon>Gryllotalpicola</taxon>
    </lineage>
</organism>
<sequence length="98" mass="10185">MTATPTSMAQLIAALTGALPTKFRPCIPTPSDKLIHISQGYSEGEPVPAPGESTHALCGPQMTVDGAVIVPNFVICATCWADFLAQRSSLLKSATTAL</sequence>
<comment type="caution">
    <text evidence="1">The sequence shown here is derived from an EMBL/GenBank/DDBJ whole genome shotgun (WGS) entry which is preliminary data.</text>
</comment>
<gene>
    <name evidence="1" type="ORF">GCM10022286_27450</name>
</gene>
<evidence type="ECO:0000313" key="1">
    <source>
        <dbReference type="EMBL" id="GAA4164962.1"/>
    </source>
</evidence>
<accession>A0ABP7ZMS5</accession>
<name>A0ABP7ZMS5_9MICO</name>
<dbReference type="RefSeq" id="WP_344792448.1">
    <property type="nucleotide sequence ID" value="NZ_BAABBV010000002.1"/>
</dbReference>
<keyword evidence="2" id="KW-1185">Reference proteome</keyword>
<reference evidence="1" key="1">
    <citation type="journal article" date="2014" name="Int. J. Syst. Evol. Microbiol.">
        <title>Complete genome of a new Firmicutes species belonging to the dominant human colonic microbiota ('Ruminococcus bicirculans') reveals two chromosomes and a selective capacity to utilize plant glucans.</title>
        <authorList>
            <consortium name="NISC Comparative Sequencing Program"/>
            <person name="Wegmann U."/>
            <person name="Louis P."/>
            <person name="Goesmann A."/>
            <person name="Henrissat B."/>
            <person name="Duncan S.H."/>
            <person name="Flint H.J."/>
        </authorList>
    </citation>
    <scope>NUCLEOTIDE SEQUENCE</scope>
    <source>
        <strain evidence="1">JCM 17590</strain>
    </source>
</reference>
<evidence type="ECO:0000313" key="2">
    <source>
        <dbReference type="Proteomes" id="UP001415169"/>
    </source>
</evidence>
<dbReference type="Proteomes" id="UP001415169">
    <property type="component" value="Unassembled WGS sequence"/>
</dbReference>
<reference evidence="1" key="2">
    <citation type="submission" date="2023-12" db="EMBL/GenBank/DDBJ databases">
        <authorList>
            <person name="Sun Q."/>
            <person name="Inoue M."/>
        </authorList>
    </citation>
    <scope>NUCLEOTIDE SEQUENCE</scope>
    <source>
        <strain evidence="1">JCM 17590</strain>
    </source>
</reference>